<dbReference type="AlphaFoldDB" id="A0A0A0BR38"/>
<dbReference type="CDD" id="cd00609">
    <property type="entry name" value="AAT_like"/>
    <property type="match status" value="1"/>
</dbReference>
<feature type="domain" description="Aminotransferase class I/classII large" evidence="6">
    <location>
        <begin position="41"/>
        <end position="379"/>
    </location>
</feature>
<dbReference type="RefSeq" id="WP_043607103.1">
    <property type="nucleotide sequence ID" value="NZ_AXCY01000051.1"/>
</dbReference>
<proteinExistence type="inferred from homology"/>
<dbReference type="InterPro" id="IPR015422">
    <property type="entry name" value="PyrdxlP-dep_Trfase_small"/>
</dbReference>
<keyword evidence="7" id="KW-0808">Transferase</keyword>
<keyword evidence="7" id="KW-0032">Aminotransferase</keyword>
<dbReference type="Gene3D" id="3.40.640.10">
    <property type="entry name" value="Type I PLP-dependent aspartate aminotransferase-like (Major domain)"/>
    <property type="match status" value="1"/>
</dbReference>
<evidence type="ECO:0000313" key="7">
    <source>
        <dbReference type="EMBL" id="KGM10415.1"/>
    </source>
</evidence>
<dbReference type="PANTHER" id="PTHR43525:SF2">
    <property type="entry name" value="CYSTATHIONINE BETA-LYASE-RELATED"/>
    <property type="match status" value="1"/>
</dbReference>
<evidence type="ECO:0000256" key="4">
    <source>
        <dbReference type="ARBA" id="ARBA00023239"/>
    </source>
</evidence>
<dbReference type="Gene3D" id="3.90.1150.10">
    <property type="entry name" value="Aspartate Aminotransferase, domain 1"/>
    <property type="match status" value="1"/>
</dbReference>
<dbReference type="PANTHER" id="PTHR43525">
    <property type="entry name" value="PROTEIN MALY"/>
    <property type="match status" value="1"/>
</dbReference>
<keyword evidence="4" id="KW-0456">Lyase</keyword>
<keyword evidence="3" id="KW-0663">Pyridoxal phosphate</keyword>
<keyword evidence="8" id="KW-1185">Reference proteome</keyword>
<evidence type="ECO:0000256" key="2">
    <source>
        <dbReference type="ARBA" id="ARBA00012224"/>
    </source>
</evidence>
<gene>
    <name evidence="7" type="ORF">N868_15375</name>
</gene>
<dbReference type="InterPro" id="IPR015424">
    <property type="entry name" value="PyrdxlP-dep_Trfase"/>
</dbReference>
<dbReference type="EC" id="4.4.1.13" evidence="2"/>
<dbReference type="InterPro" id="IPR051798">
    <property type="entry name" value="Class-II_PLP-Dep_Aminotrans"/>
</dbReference>
<accession>A0A0A0BR38</accession>
<dbReference type="GO" id="GO:0030170">
    <property type="term" value="F:pyridoxal phosphate binding"/>
    <property type="evidence" value="ECO:0007669"/>
    <property type="project" value="InterPro"/>
</dbReference>
<sequence>MTSDPSADPSTLAGRLRDAGSLKWTGVDAQIAAWVAESDLGTAPVVLAAARDAVGAGLVGYLPPALRADLGAATAELHAERYGWDVDPARVHPVADVLTALQVTVEHLSPAGAPVVVPTPAYMPFLTAPRLWGREVLPVPMRTDDAGRAALDLDAVDDALRAGGRVVVLTNPHNPTGRVHDRDELAALADVVSRHEGARVFADEVHAPIVHDGRRHVPYASVSALAASQAVTATSASKGWNVPGLKCAQLVLTADRDVHVWPRVDHVATHGASTVGVAAAIAAYRHGLGWLDDAVAVLGEHRTALAEGLAEAVGTRVRWTPPEGTYLAWLDLRPAFEVVPDDLARWVRERTGVAVVDGAACGEAGRGFVRVNLAMPRPLVVEAGRRLAACLR</sequence>
<dbReference type="SUPFAM" id="SSF53383">
    <property type="entry name" value="PLP-dependent transferases"/>
    <property type="match status" value="1"/>
</dbReference>
<comment type="caution">
    <text evidence="7">The sequence shown here is derived from an EMBL/GenBank/DDBJ whole genome shotgun (WGS) entry which is preliminary data.</text>
</comment>
<reference evidence="7 8" key="1">
    <citation type="submission" date="2013-08" db="EMBL/GenBank/DDBJ databases">
        <title>Genome sequencing of Cellulomonas carbonis T26.</title>
        <authorList>
            <person name="Chen F."/>
            <person name="Li Y."/>
            <person name="Wang G."/>
        </authorList>
    </citation>
    <scope>NUCLEOTIDE SEQUENCE [LARGE SCALE GENOMIC DNA]</scope>
    <source>
        <strain evidence="7 8">T26</strain>
    </source>
</reference>
<dbReference type="EMBL" id="AXCY01000051">
    <property type="protein sequence ID" value="KGM10415.1"/>
    <property type="molecule type" value="Genomic_DNA"/>
</dbReference>
<reference evidence="7 8" key="2">
    <citation type="journal article" date="2015" name="Stand. Genomic Sci.">
        <title>Draft genome sequence of Cellulomonas carbonis T26(T) and comparative analysis of six Cellulomonas genomes.</title>
        <authorList>
            <person name="Zhuang W."/>
            <person name="Zhang S."/>
            <person name="Xia X."/>
            <person name="Wang G."/>
        </authorList>
    </citation>
    <scope>NUCLEOTIDE SEQUENCE [LARGE SCALE GENOMIC DNA]</scope>
    <source>
        <strain evidence="7 8">T26</strain>
    </source>
</reference>
<dbReference type="OrthoDB" id="3224382at2"/>
<dbReference type="Proteomes" id="UP000029839">
    <property type="component" value="Unassembled WGS sequence"/>
</dbReference>
<dbReference type="InterPro" id="IPR015421">
    <property type="entry name" value="PyrdxlP-dep_Trfase_major"/>
</dbReference>
<dbReference type="GO" id="GO:0047804">
    <property type="term" value="F:cysteine-S-conjugate beta-lyase activity"/>
    <property type="evidence" value="ECO:0007669"/>
    <property type="project" value="UniProtKB-EC"/>
</dbReference>
<comment type="similarity">
    <text evidence="5">Belongs to the class-II pyridoxal-phosphate-dependent aminotransferase family. MalY/PatB cystathionine beta-lyase subfamily.</text>
</comment>
<dbReference type="GO" id="GO:0008483">
    <property type="term" value="F:transaminase activity"/>
    <property type="evidence" value="ECO:0007669"/>
    <property type="project" value="UniProtKB-KW"/>
</dbReference>
<evidence type="ECO:0000256" key="5">
    <source>
        <dbReference type="ARBA" id="ARBA00037974"/>
    </source>
</evidence>
<name>A0A0A0BR38_9CELL</name>
<evidence type="ECO:0000256" key="3">
    <source>
        <dbReference type="ARBA" id="ARBA00022898"/>
    </source>
</evidence>
<protein>
    <recommendedName>
        <fullName evidence="2">cysteine-S-conjugate beta-lyase</fullName>
        <ecNumber evidence="2">4.4.1.13</ecNumber>
    </recommendedName>
</protein>
<evidence type="ECO:0000256" key="1">
    <source>
        <dbReference type="ARBA" id="ARBA00001933"/>
    </source>
</evidence>
<evidence type="ECO:0000259" key="6">
    <source>
        <dbReference type="Pfam" id="PF00155"/>
    </source>
</evidence>
<dbReference type="InterPro" id="IPR004839">
    <property type="entry name" value="Aminotransferase_I/II_large"/>
</dbReference>
<dbReference type="Pfam" id="PF00155">
    <property type="entry name" value="Aminotran_1_2"/>
    <property type="match status" value="1"/>
</dbReference>
<comment type="cofactor">
    <cofactor evidence="1">
        <name>pyridoxal 5'-phosphate</name>
        <dbReference type="ChEBI" id="CHEBI:597326"/>
    </cofactor>
</comment>
<evidence type="ECO:0000313" key="8">
    <source>
        <dbReference type="Proteomes" id="UP000029839"/>
    </source>
</evidence>
<organism evidence="7 8">
    <name type="scientific">Cellulomonas carbonis T26</name>
    <dbReference type="NCBI Taxonomy" id="947969"/>
    <lineage>
        <taxon>Bacteria</taxon>
        <taxon>Bacillati</taxon>
        <taxon>Actinomycetota</taxon>
        <taxon>Actinomycetes</taxon>
        <taxon>Micrococcales</taxon>
        <taxon>Cellulomonadaceae</taxon>
        <taxon>Cellulomonas</taxon>
    </lineage>
</organism>